<feature type="domain" description="HEPN" evidence="1">
    <location>
        <begin position="9"/>
        <end position="77"/>
    </location>
</feature>
<accession>A0A2K9PS83</accession>
<dbReference type="EMBL" id="CP025791">
    <property type="protein sequence ID" value="AUP79924.1"/>
    <property type="molecule type" value="Genomic_DNA"/>
</dbReference>
<organism evidence="2 3">
    <name type="scientific">Flavivirga eckloniae</name>
    <dbReference type="NCBI Taxonomy" id="1803846"/>
    <lineage>
        <taxon>Bacteria</taxon>
        <taxon>Pseudomonadati</taxon>
        <taxon>Bacteroidota</taxon>
        <taxon>Flavobacteriia</taxon>
        <taxon>Flavobacteriales</taxon>
        <taxon>Flavobacteriaceae</taxon>
        <taxon>Flavivirga</taxon>
    </lineage>
</organism>
<protein>
    <recommendedName>
        <fullName evidence="1">HEPN domain-containing protein</fullName>
    </recommendedName>
</protein>
<dbReference type="RefSeq" id="WP_102756576.1">
    <property type="nucleotide sequence ID" value="NZ_CP025791.1"/>
</dbReference>
<dbReference type="Proteomes" id="UP000235826">
    <property type="component" value="Chromosome"/>
</dbReference>
<evidence type="ECO:0000313" key="3">
    <source>
        <dbReference type="Proteomes" id="UP000235826"/>
    </source>
</evidence>
<dbReference type="InterPro" id="IPR007842">
    <property type="entry name" value="HEPN_dom"/>
</dbReference>
<dbReference type="Gene3D" id="1.20.120.330">
    <property type="entry name" value="Nucleotidyltransferases domain 2"/>
    <property type="match status" value="1"/>
</dbReference>
<proteinExistence type="predicted"/>
<reference evidence="2 3" key="1">
    <citation type="submission" date="2018-01" db="EMBL/GenBank/DDBJ databases">
        <title>Complete genome sequence of Flavivirga eckloniae ECD14 isolated from seaweed Ecklonia cava.</title>
        <authorList>
            <person name="Lee J.H."/>
            <person name="Baik K.S."/>
            <person name="Seong C.N."/>
        </authorList>
    </citation>
    <scope>NUCLEOTIDE SEQUENCE [LARGE SCALE GENOMIC DNA]</scope>
    <source>
        <strain evidence="2 3">ECD14</strain>
    </source>
</reference>
<dbReference type="OrthoDB" id="1440109at2"/>
<dbReference type="KEGG" id="fek:C1H87_14920"/>
<sequence length="118" mass="13896">MKNEASKYFFNASQKLNQANDELFKPGEDIANHLICKNSQYAIVHYLKGFLVENGIDTRNFRTIHDLYEQCIKINRDFKDIDLLDFDCKWRKSDCTTYCYIPSKASTCFNIANSLDWF</sequence>
<keyword evidence="3" id="KW-1185">Reference proteome</keyword>
<name>A0A2K9PS83_9FLAO</name>
<evidence type="ECO:0000313" key="2">
    <source>
        <dbReference type="EMBL" id="AUP79924.1"/>
    </source>
</evidence>
<dbReference type="Pfam" id="PF05168">
    <property type="entry name" value="HEPN"/>
    <property type="match status" value="1"/>
</dbReference>
<gene>
    <name evidence="2" type="ORF">C1H87_14920</name>
</gene>
<evidence type="ECO:0000259" key="1">
    <source>
        <dbReference type="Pfam" id="PF05168"/>
    </source>
</evidence>
<dbReference type="AlphaFoldDB" id="A0A2K9PS83"/>